<evidence type="ECO:0000313" key="11">
    <source>
        <dbReference type="EMBL" id="PWN22427.1"/>
    </source>
</evidence>
<dbReference type="GeneID" id="37013716"/>
<dbReference type="GO" id="GO:0006145">
    <property type="term" value="P:purine nucleobase catabolic process"/>
    <property type="evidence" value="ECO:0007669"/>
    <property type="project" value="TreeGrafter"/>
</dbReference>
<keyword evidence="6 7" id="KW-0576">Peroxisome</keyword>
<dbReference type="RefSeq" id="XP_025349587.1">
    <property type="nucleotide sequence ID" value="XM_025491982.1"/>
</dbReference>
<feature type="active site" description="Charge relay system" evidence="8">
    <location>
        <position position="20"/>
    </location>
</feature>
<comment type="similarity">
    <text evidence="3 7 10">Belongs to the uricase family.</text>
</comment>
<comment type="subcellular location">
    <subcellularLocation>
        <location evidence="1 7">Peroxisome</location>
    </subcellularLocation>
</comment>
<evidence type="ECO:0000256" key="1">
    <source>
        <dbReference type="ARBA" id="ARBA00004275"/>
    </source>
</evidence>
<dbReference type="PIRSF" id="PIRSF000241">
    <property type="entry name" value="Urate_oxidase"/>
    <property type="match status" value="1"/>
</dbReference>
<dbReference type="PANTHER" id="PTHR42874">
    <property type="entry name" value="URICASE"/>
    <property type="match status" value="1"/>
</dbReference>
<keyword evidence="4 7" id="KW-0659">Purine metabolism</keyword>
<keyword evidence="5 7" id="KW-0560">Oxidoreductase</keyword>
<feature type="binding site" evidence="9">
    <location>
        <position position="182"/>
    </location>
    <ligand>
        <name>urate</name>
        <dbReference type="ChEBI" id="CHEBI:17775"/>
    </ligand>
</feature>
<feature type="binding site" evidence="9">
    <location>
        <position position="182"/>
    </location>
    <ligand>
        <name>5-hydroxyisourate</name>
        <dbReference type="ChEBI" id="CHEBI:18072"/>
    </ligand>
</feature>
<evidence type="ECO:0000256" key="6">
    <source>
        <dbReference type="ARBA" id="ARBA00023140"/>
    </source>
</evidence>
<dbReference type="UniPathway" id="UPA00394">
    <property type="reaction ID" value="UER00650"/>
</dbReference>
<dbReference type="InterPro" id="IPR019842">
    <property type="entry name" value="Uricase_CS"/>
</dbReference>
<dbReference type="PRINTS" id="PR00093">
    <property type="entry name" value="URICASE"/>
</dbReference>
<feature type="binding site" evidence="9">
    <location>
        <position position="254"/>
    </location>
    <ligand>
        <name>5-hydroxyisourate</name>
        <dbReference type="ChEBI" id="CHEBI:18072"/>
    </ligand>
</feature>
<keyword evidence="12" id="KW-1185">Reference proteome</keyword>
<feature type="binding site" evidence="9">
    <location>
        <position position="199"/>
    </location>
    <ligand>
        <name>5-hydroxyisourate</name>
        <dbReference type="ChEBI" id="CHEBI:18072"/>
    </ligand>
</feature>
<feature type="binding site" evidence="9">
    <location>
        <position position="253"/>
    </location>
    <ligand>
        <name>urate</name>
        <dbReference type="ChEBI" id="CHEBI:17775"/>
    </ligand>
</feature>
<dbReference type="STRING" id="1684307.A0A316UB29"/>
<dbReference type="GO" id="GO:0004846">
    <property type="term" value="F:urate oxidase activity"/>
    <property type="evidence" value="ECO:0007669"/>
    <property type="project" value="UniProtKB-EC"/>
</dbReference>
<dbReference type="AlphaFoldDB" id="A0A316UB29"/>
<dbReference type="Gene3D" id="3.10.270.10">
    <property type="entry name" value="Urate Oxidase"/>
    <property type="match status" value="1"/>
</dbReference>
<feature type="binding site" evidence="9">
    <location>
        <position position="283"/>
    </location>
    <ligand>
        <name>O2</name>
        <dbReference type="ChEBI" id="CHEBI:15379"/>
    </ligand>
</feature>
<dbReference type="Proteomes" id="UP000245942">
    <property type="component" value="Unassembled WGS sequence"/>
</dbReference>
<proteinExistence type="inferred from homology"/>
<dbReference type="InterPro" id="IPR002042">
    <property type="entry name" value="Uricase"/>
</dbReference>
<gene>
    <name evidence="11" type="ORF">BCV69DRAFT_281420</name>
</gene>
<dbReference type="EC" id="1.7.3.3" evidence="7 10"/>
<feature type="binding site" evidence="9">
    <location>
        <position position="69"/>
    </location>
    <ligand>
        <name>O2</name>
        <dbReference type="ChEBI" id="CHEBI:15379"/>
    </ligand>
</feature>
<protein>
    <recommendedName>
        <fullName evidence="7 10">Uricase</fullName>
        <ecNumber evidence="7 10">1.7.3.3</ecNumber>
    </recommendedName>
    <alternativeName>
        <fullName evidence="7">Urate oxidase</fullName>
    </alternativeName>
</protein>
<name>A0A316UB29_9BASI</name>
<dbReference type="FunFam" id="3.10.270.10:FF:000001">
    <property type="entry name" value="Uricase"/>
    <property type="match status" value="1"/>
</dbReference>
<dbReference type="Pfam" id="PF01014">
    <property type="entry name" value="Uricase"/>
    <property type="match status" value="2"/>
</dbReference>
<feature type="binding site" evidence="9">
    <location>
        <position position="70"/>
    </location>
    <ligand>
        <name>urate</name>
        <dbReference type="ChEBI" id="CHEBI:17775"/>
    </ligand>
</feature>
<evidence type="ECO:0000256" key="10">
    <source>
        <dbReference type="RuleBase" id="RU004455"/>
    </source>
</evidence>
<feature type="binding site" evidence="9">
    <location>
        <position position="283"/>
    </location>
    <ligand>
        <name>urate</name>
        <dbReference type="ChEBI" id="CHEBI:17775"/>
    </ligand>
</feature>
<feature type="binding site" evidence="9">
    <location>
        <position position="69"/>
    </location>
    <ligand>
        <name>urate</name>
        <dbReference type="ChEBI" id="CHEBI:17775"/>
    </ligand>
</feature>
<evidence type="ECO:0000256" key="3">
    <source>
        <dbReference type="ARBA" id="ARBA00009760"/>
    </source>
</evidence>
<dbReference type="GO" id="GO:0019628">
    <property type="term" value="P:urate catabolic process"/>
    <property type="evidence" value="ECO:0007669"/>
    <property type="project" value="UniProtKB-UniPathway"/>
</dbReference>
<organism evidence="11 12">
    <name type="scientific">Pseudomicrostroma glucosiphilum</name>
    <dbReference type="NCBI Taxonomy" id="1684307"/>
    <lineage>
        <taxon>Eukaryota</taxon>
        <taxon>Fungi</taxon>
        <taxon>Dikarya</taxon>
        <taxon>Basidiomycota</taxon>
        <taxon>Ustilaginomycotina</taxon>
        <taxon>Exobasidiomycetes</taxon>
        <taxon>Microstromatales</taxon>
        <taxon>Microstromatales incertae sedis</taxon>
        <taxon>Pseudomicrostroma</taxon>
    </lineage>
</organism>
<feature type="binding site" evidence="9">
    <location>
        <position position="70"/>
    </location>
    <ligand>
        <name>5-hydroxyisourate</name>
        <dbReference type="ChEBI" id="CHEBI:18072"/>
    </ligand>
</feature>
<evidence type="ECO:0000256" key="9">
    <source>
        <dbReference type="PIRSR" id="PIRSR000241-2"/>
    </source>
</evidence>
<accession>A0A316UB29</accession>
<dbReference type="PANTHER" id="PTHR42874:SF1">
    <property type="entry name" value="URICASE"/>
    <property type="match status" value="1"/>
</dbReference>
<reference evidence="11 12" key="1">
    <citation type="journal article" date="2018" name="Mol. Biol. Evol.">
        <title>Broad Genomic Sampling Reveals a Smut Pathogenic Ancestry of the Fungal Clade Ustilaginomycotina.</title>
        <authorList>
            <person name="Kijpornyongpan T."/>
            <person name="Mondo S.J."/>
            <person name="Barry K."/>
            <person name="Sandor L."/>
            <person name="Lee J."/>
            <person name="Lipzen A."/>
            <person name="Pangilinan J."/>
            <person name="LaButti K."/>
            <person name="Hainaut M."/>
            <person name="Henrissat B."/>
            <person name="Grigoriev I.V."/>
            <person name="Spatafora J.W."/>
            <person name="Aime M.C."/>
        </authorList>
    </citation>
    <scope>NUCLEOTIDE SEQUENCE [LARGE SCALE GENOMIC DNA]</scope>
    <source>
        <strain evidence="11 12">MCA 4718</strain>
    </source>
</reference>
<dbReference type="GO" id="GO:0005777">
    <property type="term" value="C:peroxisome"/>
    <property type="evidence" value="ECO:0007669"/>
    <property type="project" value="UniProtKB-SubCell"/>
</dbReference>
<dbReference type="PROSITE" id="PS00366">
    <property type="entry name" value="URICASE"/>
    <property type="match status" value="1"/>
</dbReference>
<dbReference type="EMBL" id="KZ819323">
    <property type="protein sequence ID" value="PWN22427.1"/>
    <property type="molecule type" value="Genomic_DNA"/>
</dbReference>
<feature type="binding site" evidence="9">
    <location>
        <position position="199"/>
    </location>
    <ligand>
        <name>urate</name>
        <dbReference type="ChEBI" id="CHEBI:17775"/>
    </ligand>
</feature>
<evidence type="ECO:0000313" key="12">
    <source>
        <dbReference type="Proteomes" id="UP000245942"/>
    </source>
</evidence>
<feature type="binding site" evidence="9">
    <location>
        <position position="69"/>
    </location>
    <ligand>
        <name>5-hydroxyisourate</name>
        <dbReference type="ChEBI" id="CHEBI:18072"/>
    </ligand>
</feature>
<feature type="active site" description="Charge relay system" evidence="8">
    <location>
        <position position="69"/>
    </location>
</feature>
<evidence type="ECO:0000256" key="4">
    <source>
        <dbReference type="ARBA" id="ARBA00022631"/>
    </source>
</evidence>
<dbReference type="OrthoDB" id="9992118at2759"/>
<feature type="binding site" evidence="9">
    <location>
        <position position="254"/>
    </location>
    <ligand>
        <name>urate</name>
        <dbReference type="ChEBI" id="CHEBI:17775"/>
    </ligand>
</feature>
<evidence type="ECO:0000256" key="5">
    <source>
        <dbReference type="ARBA" id="ARBA00023002"/>
    </source>
</evidence>
<evidence type="ECO:0000256" key="8">
    <source>
        <dbReference type="PIRSR" id="PIRSR000241-1"/>
    </source>
</evidence>
<feature type="active site" description="Charge relay system" evidence="8">
    <location>
        <position position="285"/>
    </location>
</feature>
<comment type="function">
    <text evidence="7 10">Catalyzes the oxidation of uric acid to 5-hydroxyisourate, which is further processed to form (S)-allantoin.</text>
</comment>
<evidence type="ECO:0000256" key="2">
    <source>
        <dbReference type="ARBA" id="ARBA00004831"/>
    </source>
</evidence>
<comment type="catalytic activity">
    <reaction evidence="7 10">
        <text>urate + O2 + H2O = 5-hydroxyisourate + H2O2</text>
        <dbReference type="Rhea" id="RHEA:21368"/>
        <dbReference type="ChEBI" id="CHEBI:15377"/>
        <dbReference type="ChEBI" id="CHEBI:15379"/>
        <dbReference type="ChEBI" id="CHEBI:16240"/>
        <dbReference type="ChEBI" id="CHEBI:17775"/>
        <dbReference type="ChEBI" id="CHEBI:18072"/>
        <dbReference type="EC" id="1.7.3.3"/>
    </reaction>
</comment>
<feature type="binding site" evidence="9">
    <location>
        <position position="283"/>
    </location>
    <ligand>
        <name>5-hydroxyisourate</name>
        <dbReference type="ChEBI" id="CHEBI:18072"/>
    </ligand>
</feature>
<dbReference type="SUPFAM" id="SSF55620">
    <property type="entry name" value="Tetrahydrobiopterin biosynthesis enzymes-like"/>
    <property type="match status" value="2"/>
</dbReference>
<comment type="pathway">
    <text evidence="2 7">Purine metabolism; urate degradation; (S)-allantoin from urate: step 1/3.</text>
</comment>
<dbReference type="NCBIfam" id="TIGR03383">
    <property type="entry name" value="urate_oxi"/>
    <property type="match status" value="1"/>
</dbReference>
<sequence>MTSSSSSSSAFALDSFSYGKSLVRLLRVVRDPSNPKKQDVIEYTVQSLLTGPTLDTSYTEGDNTLVVPTDTQKNTIHYFAKTLDGPSVLCPEKFALELGNHFVKRYDHVTKCTIDVIAQKWSRIELDDGPHPHAFVRDGDEKRTVFVQTEKARVNGQDAVVCTQLKGGMKDLLVLKSSGSAFHSFWRDEFTTLKAVNDRIFSTSVECQYNFALPTGSLSEYLSSPTLPDFNAISSCVRKHTLRVFATHESASVQATLYLMCTEILGDAPTTDALVDVGYALPNKHYVPINLDWAKLDNLTETTAEVFHPQADPSGLIKAVVKRTGDGGAPKL</sequence>
<evidence type="ECO:0000256" key="7">
    <source>
        <dbReference type="PIRNR" id="PIRNR000241"/>
    </source>
</evidence>
<feature type="binding site" evidence="9">
    <location>
        <position position="253"/>
    </location>
    <ligand>
        <name>5-hydroxyisourate</name>
        <dbReference type="ChEBI" id="CHEBI:18072"/>
    </ligand>
</feature>